<evidence type="ECO:0000313" key="7">
    <source>
        <dbReference type="Proteomes" id="UP000629371"/>
    </source>
</evidence>
<dbReference type="Gene3D" id="3.40.50.720">
    <property type="entry name" value="NAD(P)-binding Rossmann-like Domain"/>
    <property type="match status" value="1"/>
</dbReference>
<keyword evidence="2" id="KW-0560">Oxidoreductase</keyword>
<protein>
    <submittedName>
        <fullName evidence="6">NAD(P)-dependent oxidoreductase</fullName>
    </submittedName>
</protein>
<dbReference type="PIRSF" id="PIRSF000103">
    <property type="entry name" value="HIBADH"/>
    <property type="match status" value="1"/>
</dbReference>
<dbReference type="InterPro" id="IPR013328">
    <property type="entry name" value="6PGD_dom2"/>
</dbReference>
<accession>A0ABS1MY75</accession>
<keyword evidence="7" id="KW-1185">Reference proteome</keyword>
<dbReference type="InterPro" id="IPR008927">
    <property type="entry name" value="6-PGluconate_DH-like_C_sf"/>
</dbReference>
<evidence type="ECO:0000313" key="6">
    <source>
        <dbReference type="EMBL" id="MBL1092680.1"/>
    </source>
</evidence>
<evidence type="ECO:0000256" key="3">
    <source>
        <dbReference type="ARBA" id="ARBA00023027"/>
    </source>
</evidence>
<dbReference type="RefSeq" id="WP_201808069.1">
    <property type="nucleotide sequence ID" value="NZ_JAERRI010000014.1"/>
</dbReference>
<sequence length="298" mass="31065">MADNNSPEPDTLSVAVLGTGIMGTAMARNLARAGLDVRAWNRTRARAEPLAADGVRIADTPAEAVGGADVVLTMLLDGDAVLDAVRQAAPALPAGALWLQMSTVGDEALDPLARLADDHGLRFVDAPVLGTKAPAEKGELTILAAGSPDVRERAERVFKIVGSRTQWVGEDGVSGAASRLKLVVNTWVMTLITGTGETMALAKGLGVDPREVLAAVAGGALDVPYLRMKSDLILSGEYPASFTVSAARKDTRLITEAAHRAGVRVDLAEAAAERFRRAEAQGHGDEDGAAAYFASFDD</sequence>
<comment type="similarity">
    <text evidence="1">Belongs to the HIBADH-related family.</text>
</comment>
<dbReference type="InterPro" id="IPR015815">
    <property type="entry name" value="HIBADH-related"/>
</dbReference>
<comment type="caution">
    <text evidence="6">The sequence shown here is derived from an EMBL/GenBank/DDBJ whole genome shotgun (WGS) entry which is preliminary data.</text>
</comment>
<dbReference type="Gene3D" id="1.10.1040.10">
    <property type="entry name" value="N-(1-d-carboxylethyl)-l-norvaline Dehydrogenase, domain 2"/>
    <property type="match status" value="1"/>
</dbReference>
<dbReference type="InterPro" id="IPR006115">
    <property type="entry name" value="6PGDH_NADP-bd"/>
</dbReference>
<dbReference type="SUPFAM" id="SSF51735">
    <property type="entry name" value="NAD(P)-binding Rossmann-fold domains"/>
    <property type="match status" value="1"/>
</dbReference>
<dbReference type="EMBL" id="JAERRI010000014">
    <property type="protein sequence ID" value="MBL1092680.1"/>
    <property type="molecule type" value="Genomic_DNA"/>
</dbReference>
<dbReference type="InterPro" id="IPR029154">
    <property type="entry name" value="HIBADH-like_NADP-bd"/>
</dbReference>
<dbReference type="Pfam" id="PF03446">
    <property type="entry name" value="NAD_binding_2"/>
    <property type="match status" value="1"/>
</dbReference>
<dbReference type="PANTHER" id="PTHR43580">
    <property type="entry name" value="OXIDOREDUCTASE GLYR1-RELATED"/>
    <property type="match status" value="1"/>
</dbReference>
<organism evidence="6 7">
    <name type="scientific">Streptomyces siderophoricus</name>
    <dbReference type="NCBI Taxonomy" id="2802281"/>
    <lineage>
        <taxon>Bacteria</taxon>
        <taxon>Bacillati</taxon>
        <taxon>Actinomycetota</taxon>
        <taxon>Actinomycetes</taxon>
        <taxon>Kitasatosporales</taxon>
        <taxon>Streptomycetaceae</taxon>
        <taxon>Streptomyces</taxon>
    </lineage>
</organism>
<evidence type="ECO:0000259" key="4">
    <source>
        <dbReference type="Pfam" id="PF03446"/>
    </source>
</evidence>
<dbReference type="Pfam" id="PF14833">
    <property type="entry name" value="NAD_binding_11"/>
    <property type="match status" value="1"/>
</dbReference>
<proteinExistence type="inferred from homology"/>
<feature type="domain" description="3-hydroxyisobutyrate dehydrogenase-like NAD-binding" evidence="5">
    <location>
        <begin position="175"/>
        <end position="292"/>
    </location>
</feature>
<feature type="domain" description="6-phosphogluconate dehydrogenase NADP-binding" evidence="4">
    <location>
        <begin position="14"/>
        <end position="169"/>
    </location>
</feature>
<gene>
    <name evidence="6" type="ORF">JK360_25425</name>
</gene>
<reference evidence="6 7" key="1">
    <citation type="submission" date="2021-01" db="EMBL/GenBank/DDBJ databases">
        <title>WGS of actinomycetes isolated from Thailand.</title>
        <authorList>
            <person name="Thawai C."/>
        </authorList>
    </citation>
    <scope>NUCLEOTIDE SEQUENCE [LARGE SCALE GENOMIC DNA]</scope>
    <source>
        <strain evidence="6 7">CH9-7</strain>
    </source>
</reference>
<dbReference type="SUPFAM" id="SSF48179">
    <property type="entry name" value="6-phosphogluconate dehydrogenase C-terminal domain-like"/>
    <property type="match status" value="1"/>
</dbReference>
<dbReference type="PANTHER" id="PTHR43580:SF2">
    <property type="entry name" value="CYTOKINE-LIKE NUCLEAR FACTOR N-PAC"/>
    <property type="match status" value="1"/>
</dbReference>
<dbReference type="InterPro" id="IPR036291">
    <property type="entry name" value="NAD(P)-bd_dom_sf"/>
</dbReference>
<name>A0ABS1MY75_9ACTN</name>
<evidence type="ECO:0000259" key="5">
    <source>
        <dbReference type="Pfam" id="PF14833"/>
    </source>
</evidence>
<keyword evidence="3" id="KW-0520">NAD</keyword>
<dbReference type="Proteomes" id="UP000629371">
    <property type="component" value="Unassembled WGS sequence"/>
</dbReference>
<evidence type="ECO:0000256" key="1">
    <source>
        <dbReference type="ARBA" id="ARBA00009080"/>
    </source>
</evidence>
<evidence type="ECO:0000256" key="2">
    <source>
        <dbReference type="ARBA" id="ARBA00023002"/>
    </source>
</evidence>
<dbReference type="InterPro" id="IPR051265">
    <property type="entry name" value="HIBADH-related_NP60_sf"/>
</dbReference>